<proteinExistence type="predicted"/>
<evidence type="ECO:0000256" key="1">
    <source>
        <dbReference type="SAM" id="SignalP"/>
    </source>
</evidence>
<gene>
    <name evidence="2" type="ORF">CCAP1982_LOCUS1929</name>
</gene>
<feature type="signal peptide" evidence="1">
    <location>
        <begin position="1"/>
        <end position="24"/>
    </location>
</feature>
<organism evidence="2 3">
    <name type="scientific">Ceratitis capitata</name>
    <name type="common">Mediterranean fruit fly</name>
    <name type="synonym">Tephritis capitata</name>
    <dbReference type="NCBI Taxonomy" id="7213"/>
    <lineage>
        <taxon>Eukaryota</taxon>
        <taxon>Metazoa</taxon>
        <taxon>Ecdysozoa</taxon>
        <taxon>Arthropoda</taxon>
        <taxon>Hexapoda</taxon>
        <taxon>Insecta</taxon>
        <taxon>Pterygota</taxon>
        <taxon>Neoptera</taxon>
        <taxon>Endopterygota</taxon>
        <taxon>Diptera</taxon>
        <taxon>Brachycera</taxon>
        <taxon>Muscomorpha</taxon>
        <taxon>Tephritoidea</taxon>
        <taxon>Tephritidae</taxon>
        <taxon>Ceratitis</taxon>
        <taxon>Ceratitis</taxon>
    </lineage>
</organism>
<name>A0A811U240_CERCA</name>
<evidence type="ECO:0000313" key="2">
    <source>
        <dbReference type="EMBL" id="CAD6993104.1"/>
    </source>
</evidence>
<keyword evidence="1" id="KW-0732">Signal</keyword>
<keyword evidence="3" id="KW-1185">Reference proteome</keyword>
<comment type="caution">
    <text evidence="2">The sequence shown here is derived from an EMBL/GenBank/DDBJ whole genome shotgun (WGS) entry which is preliminary data.</text>
</comment>
<dbReference type="AlphaFoldDB" id="A0A811U240"/>
<feature type="chain" id="PRO_5032455425" evidence="1">
    <location>
        <begin position="25"/>
        <end position="109"/>
    </location>
</feature>
<protein>
    <submittedName>
        <fullName evidence="2">(Mediterranean fruit fly) hypothetical protein</fullName>
    </submittedName>
</protein>
<accession>A0A811U240</accession>
<dbReference type="Proteomes" id="UP000606786">
    <property type="component" value="Unassembled WGS sequence"/>
</dbReference>
<reference evidence="2" key="1">
    <citation type="submission" date="2020-11" db="EMBL/GenBank/DDBJ databases">
        <authorList>
            <person name="Whitehead M."/>
        </authorList>
    </citation>
    <scope>NUCLEOTIDE SEQUENCE</scope>
    <source>
        <strain evidence="2">EGII</strain>
    </source>
</reference>
<evidence type="ECO:0000313" key="3">
    <source>
        <dbReference type="Proteomes" id="UP000606786"/>
    </source>
</evidence>
<dbReference type="EMBL" id="CAJHJT010000001">
    <property type="protein sequence ID" value="CAD6993104.1"/>
    <property type="molecule type" value="Genomic_DNA"/>
</dbReference>
<sequence length="109" mass="12309">MRLYLYIFSLCTITLLVLNAVAKADEESNAASKAEELLSVDTGVEHSDEKPRLVRQFGFGGRRFGRRGGGGFGRRRRGGRRGGFFDWRKPLFGEKIEEEIGRTRTPNDT</sequence>